<evidence type="ECO:0000256" key="1">
    <source>
        <dbReference type="ARBA" id="ARBA00001478"/>
    </source>
</evidence>
<proteinExistence type="predicted"/>
<comment type="catalytic activity">
    <reaction evidence="1">
        <text>[(1-&gt;4)-alpha-D-glucosyl](n) + ADP-alpha-D-glucose = [(1-&gt;4)-alpha-D-glucosyl](n+1) + ADP + H(+)</text>
        <dbReference type="Rhea" id="RHEA:18189"/>
        <dbReference type="Rhea" id="RHEA-COMP:9584"/>
        <dbReference type="Rhea" id="RHEA-COMP:9587"/>
        <dbReference type="ChEBI" id="CHEBI:15378"/>
        <dbReference type="ChEBI" id="CHEBI:15444"/>
        <dbReference type="ChEBI" id="CHEBI:57498"/>
        <dbReference type="ChEBI" id="CHEBI:456216"/>
        <dbReference type="EC" id="2.4.1.21"/>
    </reaction>
</comment>
<reference evidence="6 7" key="1">
    <citation type="submission" date="2016-08" db="EMBL/GenBank/DDBJ databases">
        <title>Identification and validation of antigenic proteins from Pajaroellobacter abortibovis using de-novo genome sequence assembly and reverse vaccinology.</title>
        <authorList>
            <person name="Welly B.T."/>
            <person name="Miller M.R."/>
            <person name="Stott J.L."/>
            <person name="Blanchard M.T."/>
            <person name="Islas-Trejo A.D."/>
            <person name="O'Rourke S.M."/>
            <person name="Young A.E."/>
            <person name="Medrano J.F."/>
            <person name="Van Eenennaam A.L."/>
        </authorList>
    </citation>
    <scope>NUCLEOTIDE SEQUENCE [LARGE SCALE GENOMIC DNA]</scope>
    <source>
        <strain evidence="6 7">BTF92-0548A/99-0131</strain>
    </source>
</reference>
<dbReference type="Pfam" id="PF08323">
    <property type="entry name" value="Glyco_transf_5"/>
    <property type="match status" value="1"/>
</dbReference>
<dbReference type="KEGG" id="pabo:BCY86_05655"/>
<dbReference type="STRING" id="1882918.BCY86_05655"/>
<keyword evidence="7" id="KW-1185">Reference proteome</keyword>
<dbReference type="Proteomes" id="UP000185544">
    <property type="component" value="Chromosome"/>
</dbReference>
<evidence type="ECO:0000256" key="2">
    <source>
        <dbReference type="ARBA" id="ARBA00012588"/>
    </source>
</evidence>
<keyword evidence="4" id="KW-0808">Transferase</keyword>
<dbReference type="PANTHER" id="PTHR46083:SF1">
    <property type="entry name" value="GLYCOGEN SYNTHASE 2-RELATED"/>
    <property type="match status" value="1"/>
</dbReference>
<accession>A0A1L6MXL3</accession>
<dbReference type="AlphaFoldDB" id="A0A1L6MXL3"/>
<dbReference type="PANTHER" id="PTHR46083">
    <property type="match status" value="1"/>
</dbReference>
<dbReference type="InterPro" id="IPR013534">
    <property type="entry name" value="Starch_synth_cat_dom"/>
</dbReference>
<sequence length="502" mass="57160">MDILFLTAETSVLMEEWGTFTHFSVALSKSLRCLGHSVTVCLPYSPVLDTNGLLMVRRLTTLVLEIEGQSVELTVLDGKLASQVDIIAIGGIERFPEGAQKEIRRQGSPLSLEVTRSFLLFARASLELIKQRTVSGFSFDIVHCDGWQTAPFPLFLNQFYQTQRNFICPKTVLTVHHEVDHQWFSCTALDALFPDLFHSDQRQKIWWVEEGITNVDAVTSNSEAHRERIEQKLEESFAAYKAERGTTATIRCGIDYSLWNPAIDPALVVRYDAEDPTHKANCKIALQEEYGFECEVDAPLLLTILYRISNEEKSLFLSTLRKAVDKVDFSLIISTFPSSSFLSEEIDELVSLSRGKIICVPTVDSTLLHRLIAGADIALIPAYPKRLRDMPLWFQRYGALPVAYASHGMHEMIIDCDEKFENGTGFLFYEKRVSHFLKAIERALAAKQSPRWPTLVRQAMKLDLSWDRPARQYEQLYRLLLRRTSDGLENDRSRRGGLNQSR</sequence>
<dbReference type="EMBL" id="CP016908">
    <property type="protein sequence ID" value="APS00222.1"/>
    <property type="molecule type" value="Genomic_DNA"/>
</dbReference>
<dbReference type="EC" id="2.4.1.21" evidence="2"/>
<dbReference type="OrthoDB" id="9808590at2"/>
<feature type="domain" description="Starch synthase catalytic" evidence="5">
    <location>
        <begin position="3"/>
        <end position="231"/>
    </location>
</feature>
<evidence type="ECO:0000256" key="4">
    <source>
        <dbReference type="ARBA" id="ARBA00022679"/>
    </source>
</evidence>
<protein>
    <recommendedName>
        <fullName evidence="2">starch synthase</fullName>
        <ecNumber evidence="2">2.4.1.21</ecNumber>
    </recommendedName>
</protein>
<dbReference type="SUPFAM" id="SSF53756">
    <property type="entry name" value="UDP-Glycosyltransferase/glycogen phosphorylase"/>
    <property type="match status" value="1"/>
</dbReference>
<keyword evidence="3" id="KW-0328">Glycosyltransferase</keyword>
<dbReference type="GO" id="GO:0009011">
    <property type="term" value="F:alpha-1,4-glucan glucosyltransferase (ADP-glucose donor) activity"/>
    <property type="evidence" value="ECO:0007669"/>
    <property type="project" value="UniProtKB-EC"/>
</dbReference>
<name>A0A1L6MXL3_9BACT</name>
<dbReference type="RefSeq" id="WP_075276886.1">
    <property type="nucleotide sequence ID" value="NZ_CP016908.1"/>
</dbReference>
<evidence type="ECO:0000313" key="6">
    <source>
        <dbReference type="EMBL" id="APS00222.1"/>
    </source>
</evidence>
<dbReference type="Gene3D" id="3.40.50.2000">
    <property type="entry name" value="Glycogen Phosphorylase B"/>
    <property type="match status" value="2"/>
</dbReference>
<evidence type="ECO:0000313" key="7">
    <source>
        <dbReference type="Proteomes" id="UP000185544"/>
    </source>
</evidence>
<evidence type="ECO:0000259" key="5">
    <source>
        <dbReference type="Pfam" id="PF08323"/>
    </source>
</evidence>
<evidence type="ECO:0000256" key="3">
    <source>
        <dbReference type="ARBA" id="ARBA00022676"/>
    </source>
</evidence>
<organism evidence="6 7">
    <name type="scientific">Pajaroellobacter abortibovis</name>
    <dbReference type="NCBI Taxonomy" id="1882918"/>
    <lineage>
        <taxon>Bacteria</taxon>
        <taxon>Pseudomonadati</taxon>
        <taxon>Myxococcota</taxon>
        <taxon>Polyangia</taxon>
        <taxon>Polyangiales</taxon>
        <taxon>Polyangiaceae</taxon>
    </lineage>
</organism>
<gene>
    <name evidence="6" type="ORF">BCY86_05655</name>
</gene>